<evidence type="ECO:0000256" key="2">
    <source>
        <dbReference type="ARBA" id="ARBA00022692"/>
    </source>
</evidence>
<sequence>MQLPTYRPSRQILSICALLAITLVCMLSLDLSHWEQGKATMREWTGMALGNSEAGGEVVVFALIMVGLESAVEGAMGIKTAIYHTSGPLSFHLIVDEPAHEHLLGLLSLITRPRFSIDVVFYPLSRDAMTKRLERTGWVDEDGEKRGSIRTTHPGGPGGMMKLFLHEILPSEIARAIFIDTDAMLIVDPYLVWSQFTTFSHDTLFSIPIHENAERPHVNADWQGASRVCSCVLLLDLGNMRAAPTMNSDLFDADMQARALERPANEGTWGDVFGRFGSEDGKTYRHVGLGDQGYFWALRQYVPDRVRALDLSYEVTTCLWDQYNIGMHGHANVTVADQVASQTRLEMTPNEGKLILPSILHFNCMGGWIWDSPEFHGHPDHAAAERWGDAVRYFWAYKWIWLNRGDGSATMTVVVKRDLRFWDERLAGKAVAEGYGDGWSSPEEDRVVVVEDMPEWYMTL</sequence>
<comment type="caution">
    <text evidence="8">The sequence shown here is derived from an EMBL/GenBank/DDBJ whole genome shotgun (WGS) entry which is preliminary data.</text>
</comment>
<evidence type="ECO:0000256" key="4">
    <source>
        <dbReference type="ARBA" id="ARBA00022989"/>
    </source>
</evidence>
<keyword evidence="5 7" id="KW-0472">Membrane</keyword>
<accession>A0A8H3TN83</accession>
<dbReference type="GO" id="GO:0042285">
    <property type="term" value="F:xylosyltransferase activity"/>
    <property type="evidence" value="ECO:0007669"/>
    <property type="project" value="TreeGrafter"/>
</dbReference>
<evidence type="ECO:0000256" key="5">
    <source>
        <dbReference type="ARBA" id="ARBA00023136"/>
    </source>
</evidence>
<protein>
    <recommendedName>
        <fullName evidence="10">Glycosyltransferase family 8 protein</fullName>
    </recommendedName>
</protein>
<evidence type="ECO:0000256" key="1">
    <source>
        <dbReference type="ARBA" id="ARBA00004606"/>
    </source>
</evidence>
<evidence type="ECO:0000313" key="8">
    <source>
        <dbReference type="EMBL" id="GHJ84212.1"/>
    </source>
</evidence>
<dbReference type="GO" id="GO:0016020">
    <property type="term" value="C:membrane"/>
    <property type="evidence" value="ECO:0007669"/>
    <property type="project" value="UniProtKB-SubCell"/>
</dbReference>
<dbReference type="PANTHER" id="PTHR12270">
    <property type="entry name" value="GLYCOSYLTRANSFERASE-RELATED"/>
    <property type="match status" value="1"/>
</dbReference>
<name>A0A8H3TN83_9TREE</name>
<dbReference type="EMBL" id="BLZA01000007">
    <property type="protein sequence ID" value="GHJ84212.1"/>
    <property type="molecule type" value="Genomic_DNA"/>
</dbReference>
<organism evidence="8 9">
    <name type="scientific">Naganishia liquefaciens</name>
    <dbReference type="NCBI Taxonomy" id="104408"/>
    <lineage>
        <taxon>Eukaryota</taxon>
        <taxon>Fungi</taxon>
        <taxon>Dikarya</taxon>
        <taxon>Basidiomycota</taxon>
        <taxon>Agaricomycotina</taxon>
        <taxon>Tremellomycetes</taxon>
        <taxon>Filobasidiales</taxon>
        <taxon>Filobasidiaceae</taxon>
        <taxon>Naganishia</taxon>
    </lineage>
</organism>
<evidence type="ECO:0000256" key="3">
    <source>
        <dbReference type="ARBA" id="ARBA00022968"/>
    </source>
</evidence>
<proteinExistence type="predicted"/>
<evidence type="ECO:0000313" key="9">
    <source>
        <dbReference type="Proteomes" id="UP000620104"/>
    </source>
</evidence>
<keyword evidence="9" id="KW-1185">Reference proteome</keyword>
<keyword evidence="4 7" id="KW-1133">Transmembrane helix</keyword>
<gene>
    <name evidence="8" type="ORF">NliqN6_0614</name>
</gene>
<dbReference type="SUPFAM" id="SSF53448">
    <property type="entry name" value="Nucleotide-diphospho-sugar transferases"/>
    <property type="match status" value="1"/>
</dbReference>
<evidence type="ECO:0008006" key="10">
    <source>
        <dbReference type="Google" id="ProtNLM"/>
    </source>
</evidence>
<dbReference type="Gene3D" id="3.90.550.10">
    <property type="entry name" value="Spore Coat Polysaccharide Biosynthesis Protein SpsA, Chain A"/>
    <property type="match status" value="1"/>
</dbReference>
<dbReference type="GO" id="GO:0015020">
    <property type="term" value="F:glucuronosyltransferase activity"/>
    <property type="evidence" value="ECO:0007669"/>
    <property type="project" value="TreeGrafter"/>
</dbReference>
<feature type="transmembrane region" description="Helical" evidence="7">
    <location>
        <begin position="12"/>
        <end position="34"/>
    </location>
</feature>
<keyword evidence="3" id="KW-0735">Signal-anchor</keyword>
<evidence type="ECO:0000256" key="7">
    <source>
        <dbReference type="SAM" id="Phobius"/>
    </source>
</evidence>
<dbReference type="AlphaFoldDB" id="A0A8H3TN83"/>
<dbReference type="InterPro" id="IPR051292">
    <property type="entry name" value="Xyl/GlcA_transferase"/>
</dbReference>
<dbReference type="OrthoDB" id="411524at2759"/>
<dbReference type="InterPro" id="IPR029044">
    <property type="entry name" value="Nucleotide-diphossugar_trans"/>
</dbReference>
<evidence type="ECO:0000256" key="6">
    <source>
        <dbReference type="ARBA" id="ARBA00023180"/>
    </source>
</evidence>
<keyword evidence="2 7" id="KW-0812">Transmembrane</keyword>
<reference evidence="8" key="1">
    <citation type="submission" date="2020-07" db="EMBL/GenBank/DDBJ databases">
        <title>Draft Genome Sequence of a Deep-Sea Yeast, Naganishia (Cryptococcus) liquefaciens strain N6.</title>
        <authorList>
            <person name="Han Y.W."/>
            <person name="Kajitani R."/>
            <person name="Morimoto H."/>
            <person name="Parhat M."/>
            <person name="Tsubouchi H."/>
            <person name="Bakenova O."/>
            <person name="Ogata M."/>
            <person name="Argunhan B."/>
            <person name="Aoki R."/>
            <person name="Kajiwara S."/>
            <person name="Itoh T."/>
            <person name="Iwasaki H."/>
        </authorList>
    </citation>
    <scope>NUCLEOTIDE SEQUENCE</scope>
    <source>
        <strain evidence="8">N6</strain>
    </source>
</reference>
<dbReference type="GO" id="GO:0035269">
    <property type="term" value="P:protein O-linked glycosylation via mannose"/>
    <property type="evidence" value="ECO:0007669"/>
    <property type="project" value="TreeGrafter"/>
</dbReference>
<comment type="subcellular location">
    <subcellularLocation>
        <location evidence="1">Membrane</location>
        <topology evidence="1">Single-pass type II membrane protein</topology>
    </subcellularLocation>
</comment>
<keyword evidence="6" id="KW-0325">Glycoprotein</keyword>
<dbReference type="Proteomes" id="UP000620104">
    <property type="component" value="Unassembled WGS sequence"/>
</dbReference>
<dbReference type="PANTHER" id="PTHR12270:SF25">
    <property type="entry name" value="GLYCOSYLTRANSFERASE-LIKE PROTEIN LARGE"/>
    <property type="match status" value="1"/>
</dbReference>